<dbReference type="RefSeq" id="WP_002565720.1">
    <property type="nucleotide sequence ID" value="NZ_CABKUK010000002.1"/>
</dbReference>
<comment type="caution">
    <text evidence="3">The sequence shown here is derived from an EMBL/GenBank/DDBJ whole genome shotgun (WGS) entry which is preliminary data.</text>
</comment>
<evidence type="ECO:0000313" key="2">
    <source>
        <dbReference type="EMBL" id="RGV71897.1"/>
    </source>
</evidence>
<dbReference type="InterPro" id="IPR005097">
    <property type="entry name" value="Sacchrp_dh_NADP-bd"/>
</dbReference>
<gene>
    <name evidence="3" type="ORF">DW839_24170</name>
    <name evidence="2" type="ORF">DWW02_25850</name>
</gene>
<evidence type="ECO:0000313" key="3">
    <source>
        <dbReference type="EMBL" id="RHC51634.1"/>
    </source>
</evidence>
<dbReference type="Proteomes" id="UP000284543">
    <property type="component" value="Unassembled WGS sequence"/>
</dbReference>
<proteinExistence type="predicted"/>
<sequence length="358" mass="39775">MIGIIGGSGNVGQWATQALTRFSSAYIKVGGRNKEQFEKLARSLPDNAAVEFRQVDFKNIHSVKQFAEDCTIILNCAGPTYNHASELAEAVLNMGIGYVDVGYGKAMDQIFKRYGDKRILCKAGAIPGLSGVLPKYLAQQVEEIHQIEVYYCALGKFTKTAAADYLDGVFDNRMELPSKRREARRKLLPLSINEAYLYPYYDEECEHVERITKCNVSKWFMALEGECTHNFMNTAADSYKMDSDKAVEDLCLATYVDTLGRTEYAGFVIQISGETAGKHMIRTMQVKAPTAEYMTGTVAAASALLLDNTKELEIGGELGKIKEVNEFFSILDRIGQRLLISIVDKSIEDLTAVEEGEI</sequence>
<dbReference type="Gene3D" id="3.40.50.720">
    <property type="entry name" value="NAD(P)-binding Rossmann-like Domain"/>
    <property type="match status" value="1"/>
</dbReference>
<dbReference type="SUPFAM" id="SSF51735">
    <property type="entry name" value="NAD(P)-binding Rossmann-fold domains"/>
    <property type="match status" value="1"/>
</dbReference>
<evidence type="ECO:0000313" key="4">
    <source>
        <dbReference type="Proteomes" id="UP000283975"/>
    </source>
</evidence>
<evidence type="ECO:0000313" key="5">
    <source>
        <dbReference type="Proteomes" id="UP000284543"/>
    </source>
</evidence>
<feature type="domain" description="Saccharopine dehydrogenase NADP binding" evidence="1">
    <location>
        <begin position="2"/>
        <end position="103"/>
    </location>
</feature>
<accession>A0A414ANE0</accession>
<evidence type="ECO:0000259" key="1">
    <source>
        <dbReference type="Pfam" id="PF03435"/>
    </source>
</evidence>
<reference evidence="4 5" key="1">
    <citation type="submission" date="2018-08" db="EMBL/GenBank/DDBJ databases">
        <title>A genome reference for cultivated species of the human gut microbiota.</title>
        <authorList>
            <person name="Zou Y."/>
            <person name="Xue W."/>
            <person name="Luo G."/>
        </authorList>
    </citation>
    <scope>NUCLEOTIDE SEQUENCE [LARGE SCALE GENOMIC DNA]</scope>
    <source>
        <strain evidence="2 5">AF14-18</strain>
        <strain evidence="3 4">AM35-14</strain>
    </source>
</reference>
<dbReference type="AlphaFoldDB" id="A0A414ANE0"/>
<protein>
    <recommendedName>
        <fullName evidence="1">Saccharopine dehydrogenase NADP binding domain-containing protein</fullName>
    </recommendedName>
</protein>
<dbReference type="EMBL" id="QRZM01000017">
    <property type="protein sequence ID" value="RGV71897.1"/>
    <property type="molecule type" value="Genomic_DNA"/>
</dbReference>
<dbReference type="Proteomes" id="UP000283975">
    <property type="component" value="Unassembled WGS sequence"/>
</dbReference>
<dbReference type="PANTHER" id="PTHR43796:SF2">
    <property type="entry name" value="CARBOXYNORSPERMIDINE SYNTHASE"/>
    <property type="match status" value="1"/>
</dbReference>
<dbReference type="EMBL" id="QSHZ01000032">
    <property type="protein sequence ID" value="RHC51634.1"/>
    <property type="molecule type" value="Genomic_DNA"/>
</dbReference>
<dbReference type="Pfam" id="PF03435">
    <property type="entry name" value="Sacchrp_dh_NADP"/>
    <property type="match status" value="1"/>
</dbReference>
<dbReference type="KEGG" id="cbol:CGC65_09160"/>
<organism evidence="3 4">
    <name type="scientific">Enterocloster bolteae</name>
    <dbReference type="NCBI Taxonomy" id="208479"/>
    <lineage>
        <taxon>Bacteria</taxon>
        <taxon>Bacillati</taxon>
        <taxon>Bacillota</taxon>
        <taxon>Clostridia</taxon>
        <taxon>Lachnospirales</taxon>
        <taxon>Lachnospiraceae</taxon>
        <taxon>Enterocloster</taxon>
    </lineage>
</organism>
<dbReference type="PANTHER" id="PTHR43796">
    <property type="entry name" value="CARBOXYNORSPERMIDINE SYNTHASE"/>
    <property type="match status" value="1"/>
</dbReference>
<dbReference type="InterPro" id="IPR036291">
    <property type="entry name" value="NAD(P)-bd_dom_sf"/>
</dbReference>
<name>A0A414ANE0_9FIRM</name>